<protein>
    <recommendedName>
        <fullName evidence="8">DH domain-containing protein</fullName>
    </recommendedName>
</protein>
<dbReference type="OrthoDB" id="1594986at2759"/>
<dbReference type="Pfam" id="PF06395">
    <property type="entry name" value="CDC24"/>
    <property type="match status" value="1"/>
</dbReference>
<dbReference type="GO" id="GO:0031106">
    <property type="term" value="P:septin ring organization"/>
    <property type="evidence" value="ECO:0007669"/>
    <property type="project" value="TreeGrafter"/>
</dbReference>
<dbReference type="PANTHER" id="PTHR47339:SF1">
    <property type="entry name" value="CELL DIVISION CONTROL PROTEIN 24"/>
    <property type="match status" value="1"/>
</dbReference>
<dbReference type="InParanoid" id="A0A165IGM2"/>
<feature type="compositionally biased region" description="Polar residues" evidence="3">
    <location>
        <begin position="790"/>
        <end position="805"/>
    </location>
</feature>
<dbReference type="InterPro" id="IPR013231">
    <property type="entry name" value="Periviscerokinin"/>
</dbReference>
<dbReference type="GO" id="GO:0043332">
    <property type="term" value="C:mating projection tip"/>
    <property type="evidence" value="ECO:0007669"/>
    <property type="project" value="TreeGrafter"/>
</dbReference>
<dbReference type="CDD" id="cd00014">
    <property type="entry name" value="CH_SF"/>
    <property type="match status" value="1"/>
</dbReference>
<dbReference type="SUPFAM" id="SSF48065">
    <property type="entry name" value="DBL homology domain (DH-domain)"/>
    <property type="match status" value="1"/>
</dbReference>
<sequence>MMSTEISPPVLTRTYTAPSSVLSRPNVNSQSQQGPFNPPHASRMPTATGPISSIHLGPNAPTPIINGGPVVASDSIINYVAGKDQSLYQICINLRQRLKDVPGFQPHLDEIDEEDRVSDGTDPVSSLWKCFRKGYPLMALASVLNPEVAQNVDPSKVTEAKRGKAATFKFLRVCLEDLNFPSADMFLIADLYGDDTTGFVKVTKVVGRVLDILAQRGLLHSPATDENAKEASDQPVVKRTHRDFVVDELVSTERTYVQHLEILQQFKKQVEERGVIPGDAVHDIFLNLNNLLDFQRRFLIRVETTNSLPSEQQNWGQLFVHYHEAFRVYEPYIANQRRCEETAMREFDKLKEAGGSKELRQIVDSPTVLTGFLLKPFQRLAKYPLLLKELRDKGESDDQRRSDLTAGIEAASDVLERTNAAVDREDRLEAVKELAGRVEDWKGHKIDHFGDLLLYGTFTVLKGDGNRDVEREYKVYLFERILLCCKEINPNKQKNKIMGTNKPLVDKKGKLRLQLKGRIFMQNVTEIISLAKPGSYMVQIFWKGDPGVENFSIKFTTEDFMKKWAKQVDAQRQAYSEVKSNPPRGSGTSDSEFMYMKSQSANIQNPYQQEDEAEEDEEPEPQKETQETTGYPLNSELSISRNASSTSLRSRSTTGESGPPLAQGPARVAMPPPPRFPITQSPPLSLHTQLPLSAISPGERLGNSYFSPTVESPMSTRTSGSSSGMYPFPRQATPNSGWPGEEHNRFTAPAIGRTASREGQTGSHSYSNRPSGQRPSIAGLTGGQLPNRLRSASSPDIHNITNSGRRINGHIHPPMPDVPMPPLPAHMAHMKTPVNRSQNNSPTGSQGGVVTRSNTHSPNLTRERPGFTQAPPTHAQHQSQAYDLPIRQDPRQALPPQISAAPDSRTMSPLSAPAPEPSQLKVRVIMGENYVTLVVGMNISYQSLIDRIDAKLSRFAPWSINRGNCRLRYVDEDGDTVTINSDEDVQTAFQDWREQNIKRGLSNQLAEIQLVCQLLEHP</sequence>
<keyword evidence="7" id="KW-1185">Reference proteome</keyword>
<dbReference type="GO" id="GO:0030010">
    <property type="term" value="P:establishment of cell polarity"/>
    <property type="evidence" value="ECO:0007669"/>
    <property type="project" value="TreeGrafter"/>
</dbReference>
<dbReference type="InterPro" id="IPR010481">
    <property type="entry name" value="Cdc24/Scd1_N"/>
</dbReference>
<dbReference type="Pfam" id="PF00621">
    <property type="entry name" value="RhoGEF"/>
    <property type="match status" value="1"/>
</dbReference>
<organism evidence="6 7">
    <name type="scientific">Xylona heveae (strain CBS 132557 / TC161)</name>
    <dbReference type="NCBI Taxonomy" id="1328760"/>
    <lineage>
        <taxon>Eukaryota</taxon>
        <taxon>Fungi</taxon>
        <taxon>Dikarya</taxon>
        <taxon>Ascomycota</taxon>
        <taxon>Pezizomycotina</taxon>
        <taxon>Xylonomycetes</taxon>
        <taxon>Xylonales</taxon>
        <taxon>Xylonaceae</taxon>
        <taxon>Xylona</taxon>
    </lineage>
</organism>
<dbReference type="OMA" id="QPIYPRQ"/>
<dbReference type="CDD" id="cd13246">
    <property type="entry name" value="PH_Scd1"/>
    <property type="match status" value="1"/>
</dbReference>
<dbReference type="SMART" id="SM00325">
    <property type="entry name" value="RhoGEF"/>
    <property type="match status" value="1"/>
</dbReference>
<feature type="region of interest" description="Disordered" evidence="3">
    <location>
        <begin position="1"/>
        <end position="55"/>
    </location>
</feature>
<evidence type="ECO:0000313" key="7">
    <source>
        <dbReference type="Proteomes" id="UP000076632"/>
    </source>
</evidence>
<gene>
    <name evidence="6" type="ORF">L228DRAFT_57551</name>
</gene>
<feature type="domain" description="DH" evidence="4">
    <location>
        <begin position="241"/>
        <end position="421"/>
    </location>
</feature>
<evidence type="ECO:0000259" key="4">
    <source>
        <dbReference type="PROSITE" id="PS50010"/>
    </source>
</evidence>
<dbReference type="InterPro" id="IPR053793">
    <property type="entry name" value="PB1-like"/>
</dbReference>
<dbReference type="SMART" id="SM00666">
    <property type="entry name" value="PB1"/>
    <property type="match status" value="1"/>
</dbReference>
<feature type="compositionally biased region" description="Polar residues" evidence="3">
    <location>
        <begin position="13"/>
        <end position="35"/>
    </location>
</feature>
<dbReference type="SUPFAM" id="SSF54277">
    <property type="entry name" value="CAD &amp; PB1 domains"/>
    <property type="match status" value="1"/>
</dbReference>
<dbReference type="Pfam" id="PF08259">
    <property type="entry name" value="Periviscerokin"/>
    <property type="match status" value="1"/>
</dbReference>
<dbReference type="GeneID" id="28901854"/>
<evidence type="ECO:0000259" key="5">
    <source>
        <dbReference type="PROSITE" id="PS51745"/>
    </source>
</evidence>
<dbReference type="Pfam" id="PF00564">
    <property type="entry name" value="PB1"/>
    <property type="match status" value="1"/>
</dbReference>
<feature type="compositionally biased region" description="Low complexity" evidence="3">
    <location>
        <begin position="638"/>
        <end position="657"/>
    </location>
</feature>
<dbReference type="InterPro" id="IPR000270">
    <property type="entry name" value="PB1_dom"/>
</dbReference>
<dbReference type="InterPro" id="IPR053026">
    <property type="entry name" value="CDC42_GEF"/>
</dbReference>
<feature type="compositionally biased region" description="Polar residues" evidence="3">
    <location>
        <begin position="757"/>
        <end position="774"/>
    </location>
</feature>
<feature type="region of interest" description="Disordered" evidence="3">
    <location>
        <begin position="573"/>
        <end position="592"/>
    </location>
</feature>
<dbReference type="InterPro" id="IPR035899">
    <property type="entry name" value="DBL_dom_sf"/>
</dbReference>
<dbReference type="GO" id="GO:0005085">
    <property type="term" value="F:guanyl-nucleotide exchange factor activity"/>
    <property type="evidence" value="ECO:0007669"/>
    <property type="project" value="InterPro"/>
</dbReference>
<feature type="compositionally biased region" description="Polar residues" evidence="3">
    <location>
        <begin position="834"/>
        <end position="844"/>
    </location>
</feature>
<dbReference type="PROSITE" id="PS51745">
    <property type="entry name" value="PB1"/>
    <property type="match status" value="1"/>
</dbReference>
<evidence type="ECO:0000256" key="2">
    <source>
        <dbReference type="ARBA" id="ARBA00023320"/>
    </source>
</evidence>
<accession>A0A165IGM2</accession>
<evidence type="ECO:0008006" key="8">
    <source>
        <dbReference type="Google" id="ProtNLM"/>
    </source>
</evidence>
<dbReference type="EMBL" id="KV407455">
    <property type="protein sequence ID" value="KZF24866.1"/>
    <property type="molecule type" value="Genomic_DNA"/>
</dbReference>
<dbReference type="InterPro" id="IPR011993">
    <property type="entry name" value="PH-like_dom_sf"/>
</dbReference>
<dbReference type="Gene3D" id="3.10.20.90">
    <property type="entry name" value="Phosphatidylinositol 3-kinase Catalytic Subunit, Chain A, domain 1"/>
    <property type="match status" value="1"/>
</dbReference>
<keyword evidence="2" id="KW-0527">Neuropeptide</keyword>
<dbReference type="Gene3D" id="2.30.29.30">
    <property type="entry name" value="Pleckstrin-homology domain (PH domain)/Phosphotyrosine-binding domain (PTB)"/>
    <property type="match status" value="1"/>
</dbReference>
<dbReference type="FunFam" id="3.10.20.90:FF:000176">
    <property type="entry name" value="Rho guanyl nucleotide exchange factor"/>
    <property type="match status" value="1"/>
</dbReference>
<dbReference type="CDD" id="cd00160">
    <property type="entry name" value="RhoGEF"/>
    <property type="match status" value="1"/>
</dbReference>
<dbReference type="InterPro" id="IPR000219">
    <property type="entry name" value="DH_dom"/>
</dbReference>
<dbReference type="AlphaFoldDB" id="A0A165IGM2"/>
<keyword evidence="1" id="KW-0027">Amidation</keyword>
<dbReference type="FunFam" id="2.30.29.30:FF:000364">
    <property type="entry name" value="Rho guanyl nucleotide exchange factor"/>
    <property type="match status" value="1"/>
</dbReference>
<feature type="region of interest" description="Disordered" evidence="3">
    <location>
        <begin position="709"/>
        <end position="880"/>
    </location>
</feature>
<feature type="compositionally biased region" description="Pro residues" evidence="3">
    <location>
        <begin position="813"/>
        <end position="824"/>
    </location>
</feature>
<dbReference type="GO" id="GO:0000935">
    <property type="term" value="C:division septum"/>
    <property type="evidence" value="ECO:0007669"/>
    <property type="project" value="TreeGrafter"/>
</dbReference>
<feature type="compositionally biased region" description="Low complexity" evidence="3">
    <location>
        <begin position="712"/>
        <end position="725"/>
    </location>
</feature>
<feature type="compositionally biased region" description="Polar residues" evidence="3">
    <location>
        <begin position="851"/>
        <end position="860"/>
    </location>
</feature>
<feature type="region of interest" description="Disordered" evidence="3">
    <location>
        <begin position="893"/>
        <end position="915"/>
    </location>
</feature>
<dbReference type="PROSITE" id="PS50010">
    <property type="entry name" value="DH_2"/>
    <property type="match status" value="1"/>
</dbReference>
<dbReference type="GO" id="GO:0005634">
    <property type="term" value="C:nucleus"/>
    <property type="evidence" value="ECO:0007669"/>
    <property type="project" value="TreeGrafter"/>
</dbReference>
<dbReference type="GO" id="GO:0005737">
    <property type="term" value="C:cytoplasm"/>
    <property type="evidence" value="ECO:0007669"/>
    <property type="project" value="TreeGrafter"/>
</dbReference>
<reference evidence="6 7" key="1">
    <citation type="journal article" date="2016" name="Fungal Biol.">
        <title>The genome of Xylona heveae provides a window into fungal endophytism.</title>
        <authorList>
            <person name="Gazis R."/>
            <person name="Kuo A."/>
            <person name="Riley R."/>
            <person name="LaButti K."/>
            <person name="Lipzen A."/>
            <person name="Lin J."/>
            <person name="Amirebrahimi M."/>
            <person name="Hesse C.N."/>
            <person name="Spatafora J.W."/>
            <person name="Henrissat B."/>
            <person name="Hainaut M."/>
            <person name="Grigoriev I.V."/>
            <person name="Hibbett D.S."/>
        </authorList>
    </citation>
    <scope>NUCLEOTIDE SEQUENCE [LARGE SCALE GENOMIC DNA]</scope>
    <source>
        <strain evidence="6 7">TC161</strain>
    </source>
</reference>
<dbReference type="STRING" id="1328760.A0A165IGM2"/>
<feature type="domain" description="PB1" evidence="5">
    <location>
        <begin position="919"/>
        <end position="1005"/>
    </location>
</feature>
<dbReference type="RefSeq" id="XP_018190421.1">
    <property type="nucleotide sequence ID" value="XM_018336717.1"/>
</dbReference>
<name>A0A165IGM2_XYLHT</name>
<feature type="region of interest" description="Disordered" evidence="3">
    <location>
        <begin position="603"/>
        <end position="685"/>
    </location>
</feature>
<dbReference type="Pfam" id="PF15411">
    <property type="entry name" value="PH_10"/>
    <property type="match status" value="1"/>
</dbReference>
<evidence type="ECO:0000256" key="1">
    <source>
        <dbReference type="ARBA" id="ARBA00022815"/>
    </source>
</evidence>
<dbReference type="InterPro" id="IPR033511">
    <property type="entry name" value="Cdc24/Scd1_PH_dom"/>
</dbReference>
<evidence type="ECO:0000256" key="3">
    <source>
        <dbReference type="SAM" id="MobiDB-lite"/>
    </source>
</evidence>
<evidence type="ECO:0000313" key="6">
    <source>
        <dbReference type="EMBL" id="KZF24866.1"/>
    </source>
</evidence>
<dbReference type="CDD" id="cd05992">
    <property type="entry name" value="PB1"/>
    <property type="match status" value="1"/>
</dbReference>
<proteinExistence type="predicted"/>
<feature type="compositionally biased region" description="Acidic residues" evidence="3">
    <location>
        <begin position="609"/>
        <end position="619"/>
    </location>
</feature>
<dbReference type="Gene3D" id="1.20.900.10">
    <property type="entry name" value="Dbl homology (DH) domain"/>
    <property type="match status" value="1"/>
</dbReference>
<dbReference type="PANTHER" id="PTHR47339">
    <property type="entry name" value="CELL DIVISION CONTROL PROTEIN 24"/>
    <property type="match status" value="1"/>
</dbReference>
<dbReference type="Proteomes" id="UP000076632">
    <property type="component" value="Unassembled WGS sequence"/>
</dbReference>
<dbReference type="SUPFAM" id="SSF50729">
    <property type="entry name" value="PH domain-like"/>
    <property type="match status" value="1"/>
</dbReference>